<name>H8Z9V9_NEMA1</name>
<dbReference type="AlphaFoldDB" id="H8Z9V9"/>
<evidence type="ECO:0000313" key="2">
    <source>
        <dbReference type="EMBL" id="EHY66740.1"/>
    </source>
</evidence>
<dbReference type="Proteomes" id="UP000005622">
    <property type="component" value="Unassembled WGS sequence"/>
</dbReference>
<organism evidence="2">
    <name type="scientific">Nematocida ausubeli (strain ATCC PRA-371 / ERTm2)</name>
    <name type="common">Nematode killer fungus</name>
    <dbReference type="NCBI Taxonomy" id="1913371"/>
    <lineage>
        <taxon>Eukaryota</taxon>
        <taxon>Fungi</taxon>
        <taxon>Fungi incertae sedis</taxon>
        <taxon>Microsporidia</taxon>
        <taxon>Nematocida</taxon>
    </lineage>
</organism>
<reference evidence="2" key="1">
    <citation type="submission" date="2011-03" db="EMBL/GenBank/DDBJ databases">
        <title>The Genome Sequence of Nematocida sp1 strain ERTm2.</title>
        <authorList>
            <consortium name="The Broad Institute Genome Sequencing Platform"/>
            <consortium name="The Broad Institute Genome Sequencing Center for Infectious Disease"/>
            <person name="Cuomo C."/>
            <person name="Troemel E."/>
            <person name="Young S.K."/>
            <person name="Zeng Q."/>
            <person name="Gargeya S."/>
            <person name="Fitzgerald M."/>
            <person name="Haas B."/>
            <person name="Abouelleil A."/>
            <person name="Alvarado L."/>
            <person name="Arachchi H.M."/>
            <person name="Berlin A."/>
            <person name="Brown A."/>
            <person name="Chapman S.B."/>
            <person name="Chen Z."/>
            <person name="Dunbar C."/>
            <person name="Freedman E."/>
            <person name="Gearin G."/>
            <person name="Gellesch M."/>
            <person name="Goldberg J."/>
            <person name="Griggs A."/>
            <person name="Gujja S."/>
            <person name="Heilman E.R."/>
            <person name="Heiman D."/>
            <person name="Howarth C."/>
            <person name="Larson L."/>
            <person name="Lui A."/>
            <person name="MacDonald P.J.P."/>
            <person name="Mehta T."/>
            <person name="Montmayeur A."/>
            <person name="Murphy C."/>
            <person name="Neiman D."/>
            <person name="Pearson M."/>
            <person name="Priest M."/>
            <person name="Roberts A."/>
            <person name="Saif S."/>
            <person name="Shea T."/>
            <person name="Shenoy N."/>
            <person name="Sisk P."/>
            <person name="Stolte C."/>
            <person name="Sykes S."/>
            <person name="White J."/>
            <person name="Yandava C."/>
            <person name="Wortman J."/>
            <person name="Nusbaum C."/>
            <person name="Birren B."/>
        </authorList>
    </citation>
    <scope>NUCLEOTIDE SEQUENCE</scope>
    <source>
        <strain evidence="2">ERTm2</strain>
    </source>
</reference>
<protein>
    <submittedName>
        <fullName evidence="2">Uncharacterized protein</fullName>
    </submittedName>
</protein>
<accession>H8Z9V9</accession>
<dbReference type="HOGENOM" id="CLU_2886321_0_0_1"/>
<dbReference type="EMBL" id="JH604633">
    <property type="protein sequence ID" value="EHY66740.1"/>
    <property type="molecule type" value="Genomic_DNA"/>
</dbReference>
<evidence type="ECO:0000256" key="1">
    <source>
        <dbReference type="SAM" id="MobiDB-lite"/>
    </source>
</evidence>
<gene>
    <name evidence="2" type="ORF">NERG_00380</name>
</gene>
<proteinExistence type="predicted"/>
<sequence length="63" mass="6971">MKSKLETMQKGMASLLEEFNVFKNMVNEAENEKTASASHPSHFGHKAPALNKKKPTGISAREL</sequence>
<feature type="region of interest" description="Disordered" evidence="1">
    <location>
        <begin position="31"/>
        <end position="63"/>
    </location>
</feature>